<dbReference type="EMBL" id="JBHLTL010000001">
    <property type="protein sequence ID" value="MFC0588647.1"/>
    <property type="molecule type" value="Genomic_DNA"/>
</dbReference>
<evidence type="ECO:0000256" key="1">
    <source>
        <dbReference type="SAM" id="Phobius"/>
    </source>
</evidence>
<protein>
    <recommendedName>
        <fullName evidence="4">Flippase-like domain-containing protein</fullName>
    </recommendedName>
</protein>
<keyword evidence="1" id="KW-0812">Transmembrane</keyword>
<feature type="transmembrane region" description="Helical" evidence="1">
    <location>
        <begin position="67"/>
        <end position="86"/>
    </location>
</feature>
<feature type="transmembrane region" description="Helical" evidence="1">
    <location>
        <begin position="205"/>
        <end position="230"/>
    </location>
</feature>
<keyword evidence="1" id="KW-1133">Transmembrane helix</keyword>
<feature type="transmembrane region" description="Helical" evidence="1">
    <location>
        <begin position="141"/>
        <end position="164"/>
    </location>
</feature>
<sequence length="310" mass="34479">MPDTTAVDPLPGAAPLPLTPADESKRARWAGWFSAAVSLAMLVAVVLEMRKLEFEQVLELVPSHAGFWFFFAAYYMALPLSEWLIYRRLWPIPFVSGMAALLRKLVSNELLLGYLGEAQFYSWARSHLKMEATPFGAIKDVTILSALTGNVMTLVMLIFTWPLVSSGQIGMEMRSTFMSLGVILITSFVILLFRQRLFTLPKRELWFISIVHVLRILVVLACSALMWHLVLPDVSVDLWIVLATLRMLLSRLPLLPNKDVVFAGLAVFLLGHEVQVASLMTLMAAMLLIAHLAVGAIVGLIGLIESRSTK</sequence>
<name>A0ABV6PFN6_9SPHN</name>
<dbReference type="RefSeq" id="WP_379480141.1">
    <property type="nucleotide sequence ID" value="NZ_JBHLTL010000001.1"/>
</dbReference>
<organism evidence="2 3">
    <name type="scientific">Novosphingobium aquiterrae</name>
    <dbReference type="NCBI Taxonomy" id="624388"/>
    <lineage>
        <taxon>Bacteria</taxon>
        <taxon>Pseudomonadati</taxon>
        <taxon>Pseudomonadota</taxon>
        <taxon>Alphaproteobacteria</taxon>
        <taxon>Sphingomonadales</taxon>
        <taxon>Sphingomonadaceae</taxon>
        <taxon>Novosphingobium</taxon>
    </lineage>
</organism>
<feature type="transmembrane region" description="Helical" evidence="1">
    <location>
        <begin position="29"/>
        <end position="47"/>
    </location>
</feature>
<evidence type="ECO:0008006" key="4">
    <source>
        <dbReference type="Google" id="ProtNLM"/>
    </source>
</evidence>
<evidence type="ECO:0000313" key="3">
    <source>
        <dbReference type="Proteomes" id="UP001589943"/>
    </source>
</evidence>
<keyword evidence="3" id="KW-1185">Reference proteome</keyword>
<reference evidence="2 3" key="1">
    <citation type="submission" date="2024-09" db="EMBL/GenBank/DDBJ databases">
        <authorList>
            <person name="Sun Q."/>
            <person name="Mori K."/>
        </authorList>
    </citation>
    <scope>NUCLEOTIDE SEQUENCE [LARGE SCALE GENOMIC DNA]</scope>
    <source>
        <strain evidence="2 3">NCAIM B.02537</strain>
    </source>
</reference>
<comment type="caution">
    <text evidence="2">The sequence shown here is derived from an EMBL/GenBank/DDBJ whole genome shotgun (WGS) entry which is preliminary data.</text>
</comment>
<accession>A0ABV6PFN6</accession>
<evidence type="ECO:0000313" key="2">
    <source>
        <dbReference type="EMBL" id="MFC0588647.1"/>
    </source>
</evidence>
<proteinExistence type="predicted"/>
<dbReference type="Proteomes" id="UP001589943">
    <property type="component" value="Unassembled WGS sequence"/>
</dbReference>
<feature type="transmembrane region" description="Helical" evidence="1">
    <location>
        <begin position="176"/>
        <end position="193"/>
    </location>
</feature>
<keyword evidence="1" id="KW-0472">Membrane</keyword>
<feature type="transmembrane region" description="Helical" evidence="1">
    <location>
        <begin position="284"/>
        <end position="304"/>
    </location>
</feature>
<gene>
    <name evidence="2" type="ORF">ACFFF7_04415</name>
</gene>